<dbReference type="Pfam" id="PF00096">
    <property type="entry name" value="zf-C2H2"/>
    <property type="match status" value="3"/>
</dbReference>
<feature type="compositionally biased region" description="Acidic residues" evidence="13">
    <location>
        <begin position="159"/>
        <end position="168"/>
    </location>
</feature>
<feature type="domain" description="C2H2-type" evidence="14">
    <location>
        <begin position="369"/>
        <end position="396"/>
    </location>
</feature>
<evidence type="ECO:0000256" key="3">
    <source>
        <dbReference type="ARBA" id="ARBA00006991"/>
    </source>
</evidence>
<dbReference type="Proteomes" id="UP000683360">
    <property type="component" value="Unassembled WGS sequence"/>
</dbReference>
<dbReference type="OrthoDB" id="6077919at2759"/>
<keyword evidence="11" id="KW-0539">Nucleus</keyword>
<evidence type="ECO:0000256" key="13">
    <source>
        <dbReference type="SAM" id="MobiDB-lite"/>
    </source>
</evidence>
<keyword evidence="8" id="KW-0805">Transcription regulation</keyword>
<evidence type="ECO:0000256" key="6">
    <source>
        <dbReference type="ARBA" id="ARBA00022771"/>
    </source>
</evidence>
<keyword evidence="7" id="KW-0862">Zinc</keyword>
<keyword evidence="9" id="KW-0238">DNA-binding</keyword>
<feature type="domain" description="C2H2-type" evidence="14">
    <location>
        <begin position="449"/>
        <end position="473"/>
    </location>
</feature>
<reference evidence="15" key="1">
    <citation type="submission" date="2021-03" db="EMBL/GenBank/DDBJ databases">
        <authorList>
            <person name="Bekaert M."/>
        </authorList>
    </citation>
    <scope>NUCLEOTIDE SEQUENCE</scope>
</reference>
<dbReference type="PANTHER" id="PTHR47772">
    <property type="entry name" value="ZINC FINGER PROTEIN 200"/>
    <property type="match status" value="1"/>
</dbReference>
<protein>
    <submittedName>
        <fullName evidence="15">KRAB</fullName>
    </submittedName>
</protein>
<gene>
    <name evidence="15" type="ORF">MEDL_24174</name>
</gene>
<dbReference type="PANTHER" id="PTHR47772:SF13">
    <property type="entry name" value="GASTRULA ZINC FINGER PROTEIN XLCGF49.1-LIKE-RELATED"/>
    <property type="match status" value="1"/>
</dbReference>
<sequence>MRIALSHGGMGLSVSRDNTLKCERLRWLKEAEKIFLRLTTEEKEKAFKTILTFKAKCTEAVNKSHEAAYKQDKVSTIKTTRKKSTTNKKNNKENKEEISNESFIRNCLDELVSDAVSTVEDKNKVWPSKRLRKRKSSTLPEVNNEVDDDAALSPPAWEDAADDTDDYEFANSPLSTPSKRKRKQNFPRRTTASEKTSPKHNSKIEDSRSEKVNLKVGLSPTRGVDLNEDDPVILRLAKEAVEMANALSDEEYNDDKPKKRKRKMKSKKFTHLKIGRPRILFKCKEDNETFTHSISYFEHMTKHGHSPMSCRMCMNEYATADEFKDHICQPKEFKKCIYCPKQNKRFLSVKDLRAHKKEKHVSEMMARNYKCSFCDKAFTTKLWLHHHLKNHADGKKVCLKCGEFCNDDETLQEHMKIHEKDVHYKCLKCDAGFYHARQYDQHLLGHYQRECSICETSFPSRTELSRHCRSEHSMSVNEVNQNKQKYPCDECEKTFDRPSALIVHQRIHTGERPVECKPCGQFFRTMKSLAKHKQTYSHTLKAGEKLKERKFLCSDCGKAYFRKHALQRHMRYHTGEKPHTCQHCGYQCREANNLKRHLSLHFESERNFICELCGSAFHAKKTLEMHHAYKHSDIREYSCSVCSLTFKAKNALKRHYKVHSTEKDHKCWCGTAFKRMYNLRRHLKTVHGADTILPPVRRVQPLDQPTKAPVSKTDLQNPKIVAEKKEKVSKPRRKPYQTMPRELANNPDMYQSITPTSLADEITEGLKYVPSLLMNIDNRRTDHNSMSSAEHCYSIQTSPPTSAPSPHRQQIMRQQQLTPHSQAEPTQHMTTEDGQQGIRYNTSHDGQVYSNIMERPAPLPHNIDPNDPFMQHMNTSIGNPNFIPQAVAYSTIMREYGSQFPFIPDGTNYHNYVNKAV</sequence>
<dbReference type="Gene3D" id="3.30.160.60">
    <property type="entry name" value="Classic Zinc Finger"/>
    <property type="match status" value="8"/>
</dbReference>
<feature type="domain" description="C2H2-type" evidence="14">
    <location>
        <begin position="514"/>
        <end position="543"/>
    </location>
</feature>
<dbReference type="GO" id="GO:0008270">
    <property type="term" value="F:zinc ion binding"/>
    <property type="evidence" value="ECO:0007669"/>
    <property type="project" value="UniProtKB-KW"/>
</dbReference>
<feature type="compositionally biased region" description="Basic and acidic residues" evidence="13">
    <location>
        <begin position="202"/>
        <end position="213"/>
    </location>
</feature>
<accession>A0A8S3RTL2</accession>
<feature type="region of interest" description="Disordered" evidence="13">
    <location>
        <begin position="725"/>
        <end position="750"/>
    </location>
</feature>
<dbReference type="FunFam" id="3.30.160.60:FF:000496">
    <property type="entry name" value="Zinc finger with KRAB and SCAN domains 1"/>
    <property type="match status" value="1"/>
</dbReference>
<evidence type="ECO:0000256" key="10">
    <source>
        <dbReference type="ARBA" id="ARBA00023163"/>
    </source>
</evidence>
<dbReference type="EMBL" id="CAJPWZ010001219">
    <property type="protein sequence ID" value="CAG2210073.1"/>
    <property type="molecule type" value="Genomic_DNA"/>
</dbReference>
<dbReference type="FunFam" id="3.30.160.60:FF:001370">
    <property type="entry name" value="Zinc finger protein"/>
    <property type="match status" value="1"/>
</dbReference>
<evidence type="ECO:0000256" key="12">
    <source>
        <dbReference type="PROSITE-ProRule" id="PRU00042"/>
    </source>
</evidence>
<dbReference type="InterPro" id="IPR036236">
    <property type="entry name" value="Znf_C2H2_sf"/>
</dbReference>
<keyword evidence="16" id="KW-1185">Reference proteome</keyword>
<keyword evidence="5" id="KW-0677">Repeat</keyword>
<keyword evidence="4" id="KW-0479">Metal-binding</keyword>
<evidence type="ECO:0000256" key="4">
    <source>
        <dbReference type="ARBA" id="ARBA00022723"/>
    </source>
</evidence>
<comment type="similarity">
    <text evidence="3">Belongs to the krueppel C2H2-type zinc-finger protein family.</text>
</comment>
<comment type="caution">
    <text evidence="15">The sequence shown here is derived from an EMBL/GenBank/DDBJ whole genome shotgun (WGS) entry which is preliminary data.</text>
</comment>
<feature type="domain" description="C2H2-type" evidence="14">
    <location>
        <begin position="486"/>
        <end position="513"/>
    </location>
</feature>
<dbReference type="GO" id="GO:0003690">
    <property type="term" value="F:double-stranded DNA binding"/>
    <property type="evidence" value="ECO:0007669"/>
    <property type="project" value="UniProtKB-ARBA"/>
</dbReference>
<name>A0A8S3RTL2_MYTED</name>
<feature type="domain" description="C2H2-type" evidence="14">
    <location>
        <begin position="637"/>
        <end position="664"/>
    </location>
</feature>
<feature type="domain" description="C2H2-type" evidence="14">
    <location>
        <begin position="579"/>
        <end position="606"/>
    </location>
</feature>
<dbReference type="PROSITE" id="PS00028">
    <property type="entry name" value="ZINC_FINGER_C2H2_1"/>
    <property type="match status" value="8"/>
</dbReference>
<dbReference type="SUPFAM" id="SSF57667">
    <property type="entry name" value="beta-beta-alpha zinc fingers"/>
    <property type="match status" value="6"/>
</dbReference>
<feature type="domain" description="C2H2-type" evidence="14">
    <location>
        <begin position="608"/>
        <end position="636"/>
    </location>
</feature>
<dbReference type="FunFam" id="3.30.160.60:FF:000100">
    <property type="entry name" value="Zinc finger 45-like"/>
    <property type="match status" value="1"/>
</dbReference>
<dbReference type="GO" id="GO:0042802">
    <property type="term" value="F:identical protein binding"/>
    <property type="evidence" value="ECO:0007669"/>
    <property type="project" value="UniProtKB-ARBA"/>
</dbReference>
<keyword evidence="10" id="KW-0804">Transcription</keyword>
<feature type="region of interest" description="Disordered" evidence="13">
    <location>
        <begin position="794"/>
        <end position="839"/>
    </location>
</feature>
<keyword evidence="6 12" id="KW-0863">Zinc-finger</keyword>
<feature type="domain" description="C2H2-type" evidence="14">
    <location>
        <begin position="551"/>
        <end position="578"/>
    </location>
</feature>
<evidence type="ECO:0000259" key="14">
    <source>
        <dbReference type="PROSITE" id="PS50157"/>
    </source>
</evidence>
<feature type="region of interest" description="Disordered" evidence="13">
    <location>
        <begin position="248"/>
        <end position="267"/>
    </location>
</feature>
<dbReference type="SMART" id="SM00355">
    <property type="entry name" value="ZnF_C2H2"/>
    <property type="match status" value="13"/>
</dbReference>
<evidence type="ECO:0000256" key="5">
    <source>
        <dbReference type="ARBA" id="ARBA00022737"/>
    </source>
</evidence>
<evidence type="ECO:0000256" key="9">
    <source>
        <dbReference type="ARBA" id="ARBA00023125"/>
    </source>
</evidence>
<feature type="region of interest" description="Disordered" evidence="13">
    <location>
        <begin position="131"/>
        <end position="214"/>
    </location>
</feature>
<dbReference type="AlphaFoldDB" id="A0A8S3RTL2"/>
<evidence type="ECO:0000256" key="2">
    <source>
        <dbReference type="ARBA" id="ARBA00004123"/>
    </source>
</evidence>
<evidence type="ECO:0000313" key="16">
    <source>
        <dbReference type="Proteomes" id="UP000683360"/>
    </source>
</evidence>
<comment type="function">
    <text evidence="1">May be involved in transcriptional regulation.</text>
</comment>
<dbReference type="GO" id="GO:0005634">
    <property type="term" value="C:nucleus"/>
    <property type="evidence" value="ECO:0007669"/>
    <property type="project" value="UniProtKB-SubCell"/>
</dbReference>
<feature type="compositionally biased region" description="Polar residues" evidence="13">
    <location>
        <begin position="807"/>
        <end position="839"/>
    </location>
</feature>
<comment type="subcellular location">
    <subcellularLocation>
        <location evidence="2">Nucleus</location>
    </subcellularLocation>
</comment>
<feature type="compositionally biased region" description="Basic residues" evidence="13">
    <location>
        <begin position="258"/>
        <end position="267"/>
    </location>
</feature>
<dbReference type="InterPro" id="IPR050636">
    <property type="entry name" value="C2H2-ZF_domain-containing"/>
</dbReference>
<evidence type="ECO:0000256" key="1">
    <source>
        <dbReference type="ARBA" id="ARBA00003767"/>
    </source>
</evidence>
<dbReference type="PROSITE" id="PS50157">
    <property type="entry name" value="ZINC_FINGER_C2H2_2"/>
    <property type="match status" value="8"/>
</dbReference>
<evidence type="ECO:0000313" key="15">
    <source>
        <dbReference type="EMBL" id="CAG2210073.1"/>
    </source>
</evidence>
<feature type="region of interest" description="Disordered" evidence="13">
    <location>
        <begin position="68"/>
        <end position="98"/>
    </location>
</feature>
<evidence type="ECO:0000256" key="8">
    <source>
        <dbReference type="ARBA" id="ARBA00023015"/>
    </source>
</evidence>
<proteinExistence type="inferred from homology"/>
<dbReference type="InterPro" id="IPR013087">
    <property type="entry name" value="Znf_C2H2_type"/>
</dbReference>
<organism evidence="15 16">
    <name type="scientific">Mytilus edulis</name>
    <name type="common">Blue mussel</name>
    <dbReference type="NCBI Taxonomy" id="6550"/>
    <lineage>
        <taxon>Eukaryota</taxon>
        <taxon>Metazoa</taxon>
        <taxon>Spiralia</taxon>
        <taxon>Lophotrochozoa</taxon>
        <taxon>Mollusca</taxon>
        <taxon>Bivalvia</taxon>
        <taxon>Autobranchia</taxon>
        <taxon>Pteriomorphia</taxon>
        <taxon>Mytilida</taxon>
        <taxon>Mytiloidea</taxon>
        <taxon>Mytilidae</taxon>
        <taxon>Mytilinae</taxon>
        <taxon>Mytilus</taxon>
    </lineage>
</organism>
<evidence type="ECO:0000256" key="11">
    <source>
        <dbReference type="ARBA" id="ARBA00023242"/>
    </source>
</evidence>
<evidence type="ECO:0000256" key="7">
    <source>
        <dbReference type="ARBA" id="ARBA00022833"/>
    </source>
</evidence>